<proteinExistence type="inferred from homology"/>
<dbReference type="PANTHER" id="PTHR43639:SF1">
    <property type="entry name" value="SHORT-CHAIN DEHYDROGENASE_REDUCTASE FAMILY PROTEIN"/>
    <property type="match status" value="1"/>
</dbReference>
<dbReference type="PRINTS" id="PR00081">
    <property type="entry name" value="GDHRDH"/>
</dbReference>
<reference evidence="3 4" key="1">
    <citation type="submission" date="2024-09" db="EMBL/GenBank/DDBJ databases">
        <authorList>
            <person name="Lee S.D."/>
        </authorList>
    </citation>
    <scope>NUCLEOTIDE SEQUENCE [LARGE SCALE GENOMIC DNA]</scope>
    <source>
        <strain evidence="3 4">N1-12</strain>
    </source>
</reference>
<gene>
    <name evidence="3" type="ORF">ACEZCY_18435</name>
</gene>
<dbReference type="EMBL" id="JBHFAA010000007">
    <property type="protein sequence ID" value="MFC1425163.1"/>
    <property type="molecule type" value="Genomic_DNA"/>
</dbReference>
<keyword evidence="2" id="KW-0560">Oxidoreductase</keyword>
<dbReference type="InterPro" id="IPR002347">
    <property type="entry name" value="SDR_fam"/>
</dbReference>
<dbReference type="PANTHER" id="PTHR43639">
    <property type="entry name" value="OXIDOREDUCTASE, SHORT-CHAIN DEHYDROGENASE/REDUCTASE FAMILY (AFU_ORTHOLOGUE AFUA_5G02870)"/>
    <property type="match status" value="1"/>
</dbReference>
<dbReference type="RefSeq" id="WP_380527590.1">
    <property type="nucleotide sequence ID" value="NZ_JBHFAA010000007.1"/>
</dbReference>
<evidence type="ECO:0000256" key="1">
    <source>
        <dbReference type="ARBA" id="ARBA00006484"/>
    </source>
</evidence>
<dbReference type="InterPro" id="IPR036291">
    <property type="entry name" value="NAD(P)-bd_dom_sf"/>
</dbReference>
<sequence>MNGGAEMSRPINRTALVTGSSRGIGRAIAERLGREGVLVAVHYARNEEAAEHTVKSIIADGGRAFQVRAEFGVPGDVDTLLEGLRAGLEELAEDVGLDILVNNAAIITSGTALEGTTPELFDRLMAVNARAPFFLTQRALPLLRDGGRIINISSGLTRFANPQEVAYAMSKAALEMIGLHFARYLGPRRITVNTVSPGITDTGHPSLLVPQIREALSNLAAFGRLAEPADIADVVAFLASDDARWITGSVIDASGGTMLGG</sequence>
<comment type="similarity">
    <text evidence="1">Belongs to the short-chain dehydrogenases/reductases (SDR) family.</text>
</comment>
<dbReference type="SUPFAM" id="SSF51735">
    <property type="entry name" value="NAD(P)-binding Rossmann-fold domains"/>
    <property type="match status" value="1"/>
</dbReference>
<dbReference type="Proteomes" id="UP001592529">
    <property type="component" value="Unassembled WGS sequence"/>
</dbReference>
<dbReference type="Pfam" id="PF13561">
    <property type="entry name" value="adh_short_C2"/>
    <property type="match status" value="1"/>
</dbReference>
<evidence type="ECO:0000313" key="3">
    <source>
        <dbReference type="EMBL" id="MFC1425163.1"/>
    </source>
</evidence>
<evidence type="ECO:0000256" key="2">
    <source>
        <dbReference type="ARBA" id="ARBA00023002"/>
    </source>
</evidence>
<comment type="caution">
    <text evidence="3">The sequence shown here is derived from an EMBL/GenBank/DDBJ whole genome shotgun (WGS) entry which is preliminary data.</text>
</comment>
<dbReference type="PROSITE" id="PS00061">
    <property type="entry name" value="ADH_SHORT"/>
    <property type="match status" value="1"/>
</dbReference>
<organism evidence="3 4">
    <name type="scientific">Streptacidiphilus alkalitolerans</name>
    <dbReference type="NCBI Taxonomy" id="3342712"/>
    <lineage>
        <taxon>Bacteria</taxon>
        <taxon>Bacillati</taxon>
        <taxon>Actinomycetota</taxon>
        <taxon>Actinomycetes</taxon>
        <taxon>Kitasatosporales</taxon>
        <taxon>Streptomycetaceae</taxon>
        <taxon>Streptacidiphilus</taxon>
    </lineage>
</organism>
<protein>
    <submittedName>
        <fullName evidence="3">SDR family oxidoreductase</fullName>
    </submittedName>
</protein>
<accession>A0ABV6WGR7</accession>
<name>A0ABV6WGR7_9ACTN</name>
<dbReference type="InterPro" id="IPR020904">
    <property type="entry name" value="Sc_DH/Rdtase_CS"/>
</dbReference>
<keyword evidence="4" id="KW-1185">Reference proteome</keyword>
<evidence type="ECO:0000313" key="4">
    <source>
        <dbReference type="Proteomes" id="UP001592529"/>
    </source>
</evidence>
<dbReference type="Gene3D" id="3.40.50.720">
    <property type="entry name" value="NAD(P)-binding Rossmann-like Domain"/>
    <property type="match status" value="1"/>
</dbReference>
<dbReference type="PRINTS" id="PR00080">
    <property type="entry name" value="SDRFAMILY"/>
</dbReference>